<sequence length="627" mass="69653">GDVNQEAVNVLSQFVQLLQRPGRPDNNTQPSVQNQPSTSGQNARASGNAQSSNIIPNASPAASSSHRIPSSVAQAASAPNHSVEEHRRLFSRQSGGKLLSEEDVHQQEKGAMETPSCSEKLELHQNGLGEKRVSFPVSASAAGVKDLLHETYPQLRQTGGFQFLVSQEKARKQLKVVSHGSCSVEQIRCFGSGRIYIRPLQRSIPLTEGLQDEDLPLGIGERSEVPDDRQTIDGDEQRSVRHSSTSTEHAADTRIGNMQTAHLPDGVASENVADDNGPDSTDAEPSTTDVTNRAENMKEDDEPVHVLRTFVCHFLRGRPLDVQDLTRVLEGETAEIFVSRATLFEDGMDELLGGMGHDPSLPLEVTFTGECARDLGGPRKELLGAMVREIKDCLFVDNGDSTYILREDVVAENRRHYFGAGLVFGYSILQGGPLPSFMQENLLSKLFGDTDGQVLSCAEEQVRDSFSRFGLVELIQKRPSLMYLLRRTACHPLTYPRMVRLFTPRFSEEGSNVRLKEERTYRLYLNYLKEVAAARREHVTLSSILKFATCSEDEPILGFAIQPACASVTACCHAFRHVTPASTNCYWQSVKLFPRTKKRCLPNLIWLFPVNISDWCDGQKIQRQEFR</sequence>
<reference evidence="2" key="1">
    <citation type="submission" date="2020-04" db="EMBL/GenBank/DDBJ databases">
        <authorList>
            <person name="Alioto T."/>
            <person name="Alioto T."/>
            <person name="Gomez Garrido J."/>
        </authorList>
    </citation>
    <scope>NUCLEOTIDE SEQUENCE</scope>
    <source>
        <strain evidence="2">A484AB</strain>
    </source>
</reference>
<dbReference type="GO" id="GO:0016874">
    <property type="term" value="F:ligase activity"/>
    <property type="evidence" value="ECO:0007669"/>
    <property type="project" value="UniProtKB-KW"/>
</dbReference>
<feature type="compositionally biased region" description="Low complexity" evidence="1">
    <location>
        <begin position="51"/>
        <end position="65"/>
    </location>
</feature>
<dbReference type="Gene3D" id="3.90.1750.10">
    <property type="entry name" value="Hect, E3 ligase catalytic domains"/>
    <property type="match status" value="1"/>
</dbReference>
<accession>A0A6S7JGV9</accession>
<feature type="compositionally biased region" description="Basic and acidic residues" evidence="1">
    <location>
        <begin position="221"/>
        <end position="239"/>
    </location>
</feature>
<feature type="compositionally biased region" description="Basic and acidic residues" evidence="1">
    <location>
        <begin position="99"/>
        <end position="111"/>
    </location>
</feature>
<dbReference type="OrthoDB" id="5974521at2759"/>
<gene>
    <name evidence="2" type="ORF">PACLA_8A016506</name>
</gene>
<keyword evidence="2" id="KW-0436">Ligase</keyword>
<feature type="non-terminal residue" evidence="2">
    <location>
        <position position="1"/>
    </location>
</feature>
<dbReference type="Proteomes" id="UP001152795">
    <property type="component" value="Unassembled WGS sequence"/>
</dbReference>
<dbReference type="InterPro" id="IPR035983">
    <property type="entry name" value="Hect_E3_ubiquitin_ligase"/>
</dbReference>
<keyword evidence="3" id="KW-1185">Reference proteome</keyword>
<feature type="compositionally biased region" description="Polar residues" evidence="1">
    <location>
        <begin position="66"/>
        <end position="80"/>
    </location>
</feature>
<dbReference type="GO" id="GO:0004842">
    <property type="term" value="F:ubiquitin-protein transferase activity"/>
    <property type="evidence" value="ECO:0007669"/>
    <property type="project" value="InterPro"/>
</dbReference>
<protein>
    <submittedName>
        <fullName evidence="2">G2 M phase-specific E3 ubiquitin- ligase</fullName>
    </submittedName>
</protein>
<evidence type="ECO:0000313" key="2">
    <source>
        <dbReference type="EMBL" id="CAB4029344.1"/>
    </source>
</evidence>
<feature type="compositionally biased region" description="Polar residues" evidence="1">
    <location>
        <begin position="283"/>
        <end position="294"/>
    </location>
</feature>
<dbReference type="SUPFAM" id="SSF56204">
    <property type="entry name" value="Hect, E3 ligase catalytic domain"/>
    <property type="match status" value="1"/>
</dbReference>
<comment type="caution">
    <text evidence="2">The sequence shown here is derived from an EMBL/GenBank/DDBJ whole genome shotgun (WGS) entry which is preliminary data.</text>
</comment>
<evidence type="ECO:0000256" key="1">
    <source>
        <dbReference type="SAM" id="MobiDB-lite"/>
    </source>
</evidence>
<dbReference type="AlphaFoldDB" id="A0A6S7JGV9"/>
<feature type="region of interest" description="Disordered" evidence="1">
    <location>
        <begin position="267"/>
        <end position="300"/>
    </location>
</feature>
<organism evidence="2 3">
    <name type="scientific">Paramuricea clavata</name>
    <name type="common">Red gorgonian</name>
    <name type="synonym">Violescent sea-whip</name>
    <dbReference type="NCBI Taxonomy" id="317549"/>
    <lineage>
        <taxon>Eukaryota</taxon>
        <taxon>Metazoa</taxon>
        <taxon>Cnidaria</taxon>
        <taxon>Anthozoa</taxon>
        <taxon>Octocorallia</taxon>
        <taxon>Malacalcyonacea</taxon>
        <taxon>Plexauridae</taxon>
        <taxon>Paramuricea</taxon>
    </lineage>
</organism>
<name>A0A6S7JGV9_PARCT</name>
<dbReference type="EMBL" id="CACRXK020016110">
    <property type="protein sequence ID" value="CAB4029344.1"/>
    <property type="molecule type" value="Genomic_DNA"/>
</dbReference>
<proteinExistence type="predicted"/>
<evidence type="ECO:0000313" key="3">
    <source>
        <dbReference type="Proteomes" id="UP001152795"/>
    </source>
</evidence>
<feature type="compositionally biased region" description="Polar residues" evidence="1">
    <location>
        <begin position="25"/>
        <end position="50"/>
    </location>
</feature>
<feature type="region of interest" description="Disordered" evidence="1">
    <location>
        <begin position="212"/>
        <end position="255"/>
    </location>
</feature>
<feature type="region of interest" description="Disordered" evidence="1">
    <location>
        <begin position="17"/>
        <end position="117"/>
    </location>
</feature>